<accession>A0A2H3SG50</accession>
<dbReference type="AlphaFoldDB" id="A0A2H3SG50"/>
<proteinExistence type="predicted"/>
<evidence type="ECO:0000313" key="2">
    <source>
        <dbReference type="Proteomes" id="UP000760494"/>
    </source>
</evidence>
<evidence type="ECO:0000313" key="1">
    <source>
        <dbReference type="EMBL" id="VTT79714.1"/>
    </source>
</evidence>
<organism evidence="1 2">
    <name type="scientific">Fusarium fujikuroi</name>
    <name type="common">Bakanae and foot rot disease fungus</name>
    <name type="synonym">Gibberella fujikuroi</name>
    <dbReference type="NCBI Taxonomy" id="5127"/>
    <lineage>
        <taxon>Eukaryota</taxon>
        <taxon>Fungi</taxon>
        <taxon>Dikarya</taxon>
        <taxon>Ascomycota</taxon>
        <taxon>Pezizomycotina</taxon>
        <taxon>Sordariomycetes</taxon>
        <taxon>Hypocreomycetidae</taxon>
        <taxon>Hypocreales</taxon>
        <taxon>Nectriaceae</taxon>
        <taxon>Fusarium</taxon>
        <taxon>Fusarium fujikuroi species complex</taxon>
    </lineage>
</organism>
<dbReference type="Proteomes" id="UP000760494">
    <property type="component" value="Unassembled WGS sequence"/>
</dbReference>
<name>A0A2H3SG50_FUSFU</name>
<dbReference type="EMBL" id="CABFJX010000398">
    <property type="protein sequence ID" value="VTT79714.1"/>
    <property type="molecule type" value="Genomic_DNA"/>
</dbReference>
<gene>
    <name evidence="1" type="ORF">C2S_11431</name>
</gene>
<sequence>MRIKVIGRDLECAQFDDIQDASQQLNDYLTRLRRPSPPMFLVSQSPKSEDPAAPKTGTKIATASTAEHLKDQKNPTTNNGFAELSKLWLCVLNQNLPHPEWWRFKLCIFLVPGLGPERLRGKRHKVEELLLHSEALTLAVPDLKAQGRTYRSQQPRGLIQNLQLPALRLLTRDKRPRPRLRRCQVLSTALLPRRQQSKIEKRYRTNLKDKMA</sequence>
<reference evidence="1" key="1">
    <citation type="submission" date="2019-05" db="EMBL/GenBank/DDBJ databases">
        <authorList>
            <person name="Piombo E."/>
        </authorList>
    </citation>
    <scope>NUCLEOTIDE SEQUENCE</scope>
    <source>
        <strain evidence="1">C2S</strain>
    </source>
</reference>
<comment type="caution">
    <text evidence="1">The sequence shown here is derived from an EMBL/GenBank/DDBJ whole genome shotgun (WGS) entry which is preliminary data.</text>
</comment>
<protein>
    <submittedName>
        <fullName evidence="1">Uncharacterized protein</fullName>
    </submittedName>
</protein>